<dbReference type="Proteomes" id="UP000281738">
    <property type="component" value="Unassembled WGS sequence"/>
</dbReference>
<evidence type="ECO:0000256" key="1">
    <source>
        <dbReference type="SAM" id="MobiDB-lite"/>
    </source>
</evidence>
<proteinExistence type="predicted"/>
<evidence type="ECO:0000313" key="3">
    <source>
        <dbReference type="EMBL" id="ROR89484.1"/>
    </source>
</evidence>
<feature type="region of interest" description="Disordered" evidence="1">
    <location>
        <begin position="1"/>
        <end position="26"/>
    </location>
</feature>
<organism evidence="3 4">
    <name type="scientific">Nocardioides aurantiacus</name>
    <dbReference type="NCBI Taxonomy" id="86796"/>
    <lineage>
        <taxon>Bacteria</taxon>
        <taxon>Bacillati</taxon>
        <taxon>Actinomycetota</taxon>
        <taxon>Actinomycetes</taxon>
        <taxon>Propionibacteriales</taxon>
        <taxon>Nocardioidaceae</taxon>
        <taxon>Nocardioides</taxon>
    </lineage>
</organism>
<keyword evidence="4" id="KW-1185">Reference proteome</keyword>
<gene>
    <name evidence="3" type="ORF">EDD33_0309</name>
</gene>
<evidence type="ECO:0000313" key="4">
    <source>
        <dbReference type="Proteomes" id="UP000281738"/>
    </source>
</evidence>
<dbReference type="OrthoDB" id="3402808at2"/>
<accession>A0A3N2CQ94</accession>
<dbReference type="AlphaFoldDB" id="A0A3N2CQ94"/>
<feature type="domain" description="DUF5667" evidence="2">
    <location>
        <begin position="112"/>
        <end position="218"/>
    </location>
</feature>
<dbReference type="RefSeq" id="WP_123388835.1">
    <property type="nucleotide sequence ID" value="NZ_RKHO01000001.1"/>
</dbReference>
<dbReference type="InterPro" id="IPR043725">
    <property type="entry name" value="DUF5667"/>
</dbReference>
<comment type="caution">
    <text evidence="3">The sequence shown here is derived from an EMBL/GenBank/DDBJ whole genome shotgun (WGS) entry which is preliminary data.</text>
</comment>
<sequence>MSPTSSSRGTAEELQRVLDGAGTAEESARQARLVRTVGLLTEHPAVQPRAGFSSDLRARLMAAAETELVPDRTAVVRTLRPVTPARRRVGAVAASLVIVGSTAGLAAASGDALPGETLYPVKRGTEQVGTTLAVGEARKGRSVLDQAATRLQEAQELQDEGADDRLVTGALRSFRASAADGSSRLFAAYEAEQDQADVVAVRSFAAAQMKALDTLSQDAEPVVAAALVDAADTLADLDLRAQDLCPGCQGEELVMPTSVAAGAGRATVDALLARPVAQAGLDRRAMEDLRLGELRDLRDAAQRSAGDVGASEELQREVPPVEVDQHGPVASTITPRTETPKVLSDRPVRDLLEGVTGTVTGVTGTLRTTVPEVGPALDGVEKVTEDLDDTVTGVTGGLLP</sequence>
<name>A0A3N2CQ94_9ACTN</name>
<reference evidence="3 4" key="1">
    <citation type="submission" date="2018-11" db="EMBL/GenBank/DDBJ databases">
        <title>Sequencing the genomes of 1000 actinobacteria strains.</title>
        <authorList>
            <person name="Klenk H.-P."/>
        </authorList>
    </citation>
    <scope>NUCLEOTIDE SEQUENCE [LARGE SCALE GENOMIC DNA]</scope>
    <source>
        <strain evidence="3 4">DSM 12652</strain>
    </source>
</reference>
<evidence type="ECO:0000259" key="2">
    <source>
        <dbReference type="Pfam" id="PF18915"/>
    </source>
</evidence>
<dbReference type="Pfam" id="PF18915">
    <property type="entry name" value="DUF5667"/>
    <property type="match status" value="1"/>
</dbReference>
<protein>
    <recommendedName>
        <fullName evidence="2">DUF5667 domain-containing protein</fullName>
    </recommendedName>
</protein>
<dbReference type="EMBL" id="RKHO01000001">
    <property type="protein sequence ID" value="ROR89484.1"/>
    <property type="molecule type" value="Genomic_DNA"/>
</dbReference>